<dbReference type="Proteomes" id="UP000037210">
    <property type="component" value="Unassembled WGS sequence"/>
</dbReference>
<dbReference type="EMBL" id="LFWZ01000033">
    <property type="protein sequence ID" value="KON30376.1"/>
    <property type="molecule type" value="Genomic_DNA"/>
</dbReference>
<dbReference type="AlphaFoldDB" id="A0A0M0BQ20"/>
<dbReference type="InterPro" id="IPR014845">
    <property type="entry name" value="GYD/TTHA1554"/>
</dbReference>
<accession>A0A0M0BQ20</accession>
<name>A0A0M0BQ20_9ARCH</name>
<proteinExistence type="predicted"/>
<evidence type="ECO:0000313" key="1">
    <source>
        <dbReference type="EMBL" id="KON30376.1"/>
    </source>
</evidence>
<evidence type="ECO:0008006" key="3">
    <source>
        <dbReference type="Google" id="ProtNLM"/>
    </source>
</evidence>
<evidence type="ECO:0000313" key="2">
    <source>
        <dbReference type="Proteomes" id="UP000037210"/>
    </source>
</evidence>
<dbReference type="Pfam" id="PF08734">
    <property type="entry name" value="GYD"/>
    <property type="match status" value="1"/>
</dbReference>
<gene>
    <name evidence="1" type="ORF">AC482_04030</name>
</gene>
<protein>
    <recommendedName>
        <fullName evidence="3">GYD family protein</fullName>
    </recommendedName>
</protein>
<sequence length="97" mass="10659">MPVYVILGRYTQEGVAKIKTSPEKREAAQKVFESIGGALKDFYHTLGQHDFVAVCEAPDEEAMMKALLIIARKGEVRTETLTAIPADKGAEILKDLP</sequence>
<organism evidence="1 2">
    <name type="scientific">miscellaneous Crenarchaeota group-15 archaeon DG-45</name>
    <dbReference type="NCBI Taxonomy" id="1685127"/>
    <lineage>
        <taxon>Archaea</taxon>
        <taxon>Candidatus Bathyarchaeota</taxon>
        <taxon>MCG-15</taxon>
    </lineage>
</organism>
<comment type="caution">
    <text evidence="1">The sequence shown here is derived from an EMBL/GenBank/DDBJ whole genome shotgun (WGS) entry which is preliminary data.</text>
</comment>
<reference evidence="1 2" key="1">
    <citation type="submission" date="2015-06" db="EMBL/GenBank/DDBJ databases">
        <title>New insights into the roles of widespread benthic archaea in carbon and nitrogen cycling.</title>
        <authorList>
            <person name="Lazar C.S."/>
            <person name="Baker B.J."/>
            <person name="Seitz K.W."/>
            <person name="Hyde A.S."/>
            <person name="Dick G.J."/>
            <person name="Hinrichs K.-U."/>
            <person name="Teske A.P."/>
        </authorList>
    </citation>
    <scope>NUCLEOTIDE SEQUENCE [LARGE SCALE GENOMIC DNA]</scope>
    <source>
        <strain evidence="1">DG-45</strain>
    </source>
</reference>